<sequence>MALTTSRRSGPSRLNYTCKVNDVFLMRKVMADAYPQGIFFLSAHHSRPVENDPESRFILSESDGALNVIGASALRLVEDSVCPGVAFTVVLNGCASPTLVPFAKFHFTFVRPSEHHNANELFVALTSCRSDELSCAMGFYEEIGSG</sequence>
<feature type="non-terminal residue" evidence="1">
    <location>
        <position position="146"/>
    </location>
</feature>
<dbReference type="EMBL" id="LXQA010094961">
    <property type="protein sequence ID" value="MCI15082.1"/>
    <property type="molecule type" value="Genomic_DNA"/>
</dbReference>
<dbReference type="Proteomes" id="UP000265520">
    <property type="component" value="Unassembled WGS sequence"/>
</dbReference>
<protein>
    <submittedName>
        <fullName evidence="1">Uncharacterized protein</fullName>
    </submittedName>
</protein>
<reference evidence="1 2" key="1">
    <citation type="journal article" date="2018" name="Front. Plant Sci.">
        <title>Red Clover (Trifolium pratense) and Zigzag Clover (T. medium) - A Picture of Genomic Similarities and Differences.</title>
        <authorList>
            <person name="Dluhosova J."/>
            <person name="Istvanek J."/>
            <person name="Nedelnik J."/>
            <person name="Repkova J."/>
        </authorList>
    </citation>
    <scope>NUCLEOTIDE SEQUENCE [LARGE SCALE GENOMIC DNA]</scope>
    <source>
        <strain evidence="2">cv. 10/8</strain>
        <tissue evidence="1">Leaf</tissue>
    </source>
</reference>
<evidence type="ECO:0000313" key="1">
    <source>
        <dbReference type="EMBL" id="MCI15082.1"/>
    </source>
</evidence>
<proteinExistence type="predicted"/>
<comment type="caution">
    <text evidence="1">The sequence shown here is derived from an EMBL/GenBank/DDBJ whole genome shotgun (WGS) entry which is preliminary data.</text>
</comment>
<accession>A0A392PTS4</accession>
<keyword evidence="2" id="KW-1185">Reference proteome</keyword>
<evidence type="ECO:0000313" key="2">
    <source>
        <dbReference type="Proteomes" id="UP000265520"/>
    </source>
</evidence>
<dbReference type="AlphaFoldDB" id="A0A392PTS4"/>
<name>A0A392PTS4_9FABA</name>
<organism evidence="1 2">
    <name type="scientific">Trifolium medium</name>
    <dbReference type="NCBI Taxonomy" id="97028"/>
    <lineage>
        <taxon>Eukaryota</taxon>
        <taxon>Viridiplantae</taxon>
        <taxon>Streptophyta</taxon>
        <taxon>Embryophyta</taxon>
        <taxon>Tracheophyta</taxon>
        <taxon>Spermatophyta</taxon>
        <taxon>Magnoliopsida</taxon>
        <taxon>eudicotyledons</taxon>
        <taxon>Gunneridae</taxon>
        <taxon>Pentapetalae</taxon>
        <taxon>rosids</taxon>
        <taxon>fabids</taxon>
        <taxon>Fabales</taxon>
        <taxon>Fabaceae</taxon>
        <taxon>Papilionoideae</taxon>
        <taxon>50 kb inversion clade</taxon>
        <taxon>NPAAA clade</taxon>
        <taxon>Hologalegina</taxon>
        <taxon>IRL clade</taxon>
        <taxon>Trifolieae</taxon>
        <taxon>Trifolium</taxon>
    </lineage>
</organism>